<keyword evidence="1" id="KW-0472">Membrane</keyword>
<dbReference type="AlphaFoldDB" id="A0A917CT13"/>
<dbReference type="EMBL" id="BMEO01000006">
    <property type="protein sequence ID" value="GGF96204.1"/>
    <property type="molecule type" value="Genomic_DNA"/>
</dbReference>
<accession>A0A917CT13</accession>
<proteinExistence type="predicted"/>
<dbReference type="RefSeq" id="WP_188365294.1">
    <property type="nucleotide sequence ID" value="NZ_BAABJF010000001.1"/>
</dbReference>
<evidence type="ECO:0008006" key="4">
    <source>
        <dbReference type="Google" id="ProtNLM"/>
    </source>
</evidence>
<keyword evidence="1" id="KW-1133">Transmembrane helix</keyword>
<protein>
    <recommendedName>
        <fullName evidence="4">FUSC family protein</fullName>
    </recommendedName>
</protein>
<evidence type="ECO:0000256" key="1">
    <source>
        <dbReference type="SAM" id="Phobius"/>
    </source>
</evidence>
<reference evidence="2" key="1">
    <citation type="journal article" date="2014" name="Int. J. Syst. Evol. Microbiol.">
        <title>Complete genome sequence of Corynebacterium casei LMG S-19264T (=DSM 44701T), isolated from a smear-ripened cheese.</title>
        <authorList>
            <consortium name="US DOE Joint Genome Institute (JGI-PGF)"/>
            <person name="Walter F."/>
            <person name="Albersmeier A."/>
            <person name="Kalinowski J."/>
            <person name="Ruckert C."/>
        </authorList>
    </citation>
    <scope>NUCLEOTIDE SEQUENCE</scope>
    <source>
        <strain evidence="2">CGMCC 1.12181</strain>
    </source>
</reference>
<comment type="caution">
    <text evidence="2">The sequence shown here is derived from an EMBL/GenBank/DDBJ whole genome shotgun (WGS) entry which is preliminary data.</text>
</comment>
<name>A0A917CT13_9GAMM</name>
<sequence length="75" mass="8326">MNDSSKPANQTDKNPSPSPIVNAFMIGFLVGIIIYSVAVNSWGFLTLIPLFLIYKLMQKPKAPKVDGEVRSSKDW</sequence>
<keyword evidence="3" id="KW-1185">Reference proteome</keyword>
<gene>
    <name evidence="2" type="ORF">GCM10011365_16910</name>
</gene>
<reference evidence="2" key="2">
    <citation type="submission" date="2020-09" db="EMBL/GenBank/DDBJ databases">
        <authorList>
            <person name="Sun Q."/>
            <person name="Zhou Y."/>
        </authorList>
    </citation>
    <scope>NUCLEOTIDE SEQUENCE</scope>
    <source>
        <strain evidence="2">CGMCC 1.12181</strain>
    </source>
</reference>
<evidence type="ECO:0000313" key="3">
    <source>
        <dbReference type="Proteomes" id="UP000605253"/>
    </source>
</evidence>
<organism evidence="2 3">
    <name type="scientific">Marinicella pacifica</name>
    <dbReference type="NCBI Taxonomy" id="1171543"/>
    <lineage>
        <taxon>Bacteria</taxon>
        <taxon>Pseudomonadati</taxon>
        <taxon>Pseudomonadota</taxon>
        <taxon>Gammaproteobacteria</taxon>
        <taxon>Lysobacterales</taxon>
        <taxon>Marinicellaceae</taxon>
        <taxon>Marinicella</taxon>
    </lineage>
</organism>
<keyword evidence="1" id="KW-0812">Transmembrane</keyword>
<dbReference type="Proteomes" id="UP000605253">
    <property type="component" value="Unassembled WGS sequence"/>
</dbReference>
<feature type="transmembrane region" description="Helical" evidence="1">
    <location>
        <begin position="20"/>
        <end position="53"/>
    </location>
</feature>
<evidence type="ECO:0000313" key="2">
    <source>
        <dbReference type="EMBL" id="GGF96204.1"/>
    </source>
</evidence>